<reference evidence="1 2" key="1">
    <citation type="submission" date="2023-10" db="EMBL/GenBank/DDBJ databases">
        <title>Hymenobacter endophyticus sp. nov., an isolate from the leaf tissues of wheat.</title>
        <authorList>
            <person name="Dai Y."/>
        </authorList>
    </citation>
    <scope>NUCLEOTIDE SEQUENCE [LARGE SCALE GENOMIC DNA]</scope>
    <source>
        <strain evidence="1 2">ZK17L-C2</strain>
    </source>
</reference>
<gene>
    <name evidence="1" type="ORF">ROI90_12460</name>
</gene>
<protein>
    <submittedName>
        <fullName evidence="1">Uncharacterized protein</fullName>
    </submittedName>
</protein>
<organism evidence="1 2">
    <name type="scientific">Hymenobacter endophyticus</name>
    <dbReference type="NCBI Taxonomy" id="3076335"/>
    <lineage>
        <taxon>Bacteria</taxon>
        <taxon>Pseudomonadati</taxon>
        <taxon>Bacteroidota</taxon>
        <taxon>Cytophagia</taxon>
        <taxon>Cytophagales</taxon>
        <taxon>Hymenobacteraceae</taxon>
        <taxon>Hymenobacter</taxon>
    </lineage>
</organism>
<accession>A0ABU3TIM4</accession>
<dbReference type="EMBL" id="JAWDJT010000008">
    <property type="protein sequence ID" value="MDU0371211.1"/>
    <property type="molecule type" value="Genomic_DNA"/>
</dbReference>
<evidence type="ECO:0000313" key="2">
    <source>
        <dbReference type="Proteomes" id="UP001250698"/>
    </source>
</evidence>
<dbReference type="Proteomes" id="UP001250698">
    <property type="component" value="Unassembled WGS sequence"/>
</dbReference>
<comment type="caution">
    <text evidence="1">The sequence shown here is derived from an EMBL/GenBank/DDBJ whole genome shotgun (WGS) entry which is preliminary data.</text>
</comment>
<name>A0ABU3TIM4_9BACT</name>
<keyword evidence="2" id="KW-1185">Reference proteome</keyword>
<dbReference type="RefSeq" id="WP_315998678.1">
    <property type="nucleotide sequence ID" value="NZ_JAWDJT010000008.1"/>
</dbReference>
<sequence length="282" mass="30980">MSSSSDSFLQKTSEELSYLVQHPELYHATLVAEAGRELRRRGVALPHPQGAEPAAAASVSAAHAYEEPASSSLGRWWPAGLIAAAVAGLAWWGLRDSTATSTAVAAKPVSTEPIVLEAVKTDRMPDFEAETARQVATTRRQLSAQDRADTTATGRYSRMARRYWLAENAAAYLTKQAAGKKVPEVFPGQVTIALERITWFMKAKAYNQALTPAMEEHLQLMQQGLVLRRNSLKNLKTRYETYGETYLDRDLNRADFEASDIGGELLGQPSKRAPMQGKISDL</sequence>
<evidence type="ECO:0000313" key="1">
    <source>
        <dbReference type="EMBL" id="MDU0371211.1"/>
    </source>
</evidence>
<proteinExistence type="predicted"/>